<reference evidence="6" key="1">
    <citation type="journal article" date="2020" name="Fungal Divers.">
        <title>Resolving the Mortierellaceae phylogeny through synthesis of multi-gene phylogenetics and phylogenomics.</title>
        <authorList>
            <person name="Vandepol N."/>
            <person name="Liber J."/>
            <person name="Desiro A."/>
            <person name="Na H."/>
            <person name="Kennedy M."/>
            <person name="Barry K."/>
            <person name="Grigoriev I.V."/>
            <person name="Miller A.N."/>
            <person name="O'Donnell K."/>
            <person name="Stajich J.E."/>
            <person name="Bonito G."/>
        </authorList>
    </citation>
    <scope>NUCLEOTIDE SEQUENCE</scope>
    <source>
        <strain evidence="6">KOD1015</strain>
    </source>
</reference>
<keyword evidence="4" id="KW-0496">Mitochondrion</keyword>
<dbReference type="GO" id="GO:0019464">
    <property type="term" value="P:glycine decarboxylation via glycine cleavage system"/>
    <property type="evidence" value="ECO:0007669"/>
    <property type="project" value="UniProtKB-UniRule"/>
</dbReference>
<feature type="non-terminal residue" evidence="6">
    <location>
        <position position="120"/>
    </location>
</feature>
<comment type="subcellular location">
    <subcellularLocation>
        <location evidence="4">Mitochondrion</location>
    </subcellularLocation>
</comment>
<sequence>KFSSDHEWIKIENGVGTVGITAHAQGQLGDIVFVELPVLEKILSRGESCGIVESVKAASEIYTPVSGQVTEVNQSLGDEPELLSEHPEGEGWIYKIKLSDEDELKELMDKATYDEFCGTQ</sequence>
<keyword evidence="2 3" id="KW-0450">Lipoyl</keyword>
<dbReference type="EMBL" id="JAABOA010003445">
    <property type="protein sequence ID" value="KAF9578662.1"/>
    <property type="molecule type" value="Genomic_DNA"/>
</dbReference>
<feature type="modified residue" description="N6-lipoyllysine" evidence="3">
    <location>
        <position position="56"/>
    </location>
</feature>
<feature type="domain" description="Lipoyl-binding" evidence="5">
    <location>
        <begin position="15"/>
        <end position="97"/>
    </location>
</feature>
<dbReference type="Pfam" id="PF01597">
    <property type="entry name" value="GCV_H"/>
    <property type="match status" value="1"/>
</dbReference>
<dbReference type="SUPFAM" id="SSF51230">
    <property type="entry name" value="Single hybrid motif"/>
    <property type="match status" value="1"/>
</dbReference>
<accession>A0A9P6FNF7</accession>
<dbReference type="GO" id="GO:0005739">
    <property type="term" value="C:mitochondrion"/>
    <property type="evidence" value="ECO:0007669"/>
    <property type="project" value="UniProtKB-SubCell"/>
</dbReference>
<dbReference type="GO" id="GO:0009249">
    <property type="term" value="P:protein lipoylation"/>
    <property type="evidence" value="ECO:0007669"/>
    <property type="project" value="TreeGrafter"/>
</dbReference>
<name>A0A9P6FNF7_9FUNG</name>
<dbReference type="InterPro" id="IPR011053">
    <property type="entry name" value="Single_hybrid_motif"/>
</dbReference>
<dbReference type="NCBIfam" id="TIGR00527">
    <property type="entry name" value="gcvH"/>
    <property type="match status" value="1"/>
</dbReference>
<evidence type="ECO:0000256" key="1">
    <source>
        <dbReference type="ARBA" id="ARBA00009249"/>
    </source>
</evidence>
<evidence type="ECO:0000313" key="6">
    <source>
        <dbReference type="EMBL" id="KAF9578662.1"/>
    </source>
</evidence>
<dbReference type="HAMAP" id="MF_00272">
    <property type="entry name" value="GcvH"/>
    <property type="match status" value="1"/>
</dbReference>
<dbReference type="Proteomes" id="UP000780801">
    <property type="component" value="Unassembled WGS sequence"/>
</dbReference>
<evidence type="ECO:0000256" key="3">
    <source>
        <dbReference type="PIRSR" id="PIRSR617453-50"/>
    </source>
</evidence>
<evidence type="ECO:0000256" key="4">
    <source>
        <dbReference type="RuleBase" id="RU364055"/>
    </source>
</evidence>
<comment type="similarity">
    <text evidence="1 4">Belongs to the GcvH family.</text>
</comment>
<dbReference type="PANTHER" id="PTHR11715:SF3">
    <property type="entry name" value="GLYCINE CLEAVAGE SYSTEM H PROTEIN-RELATED"/>
    <property type="match status" value="1"/>
</dbReference>
<dbReference type="InterPro" id="IPR000089">
    <property type="entry name" value="Biotin_lipoyl"/>
</dbReference>
<dbReference type="InterPro" id="IPR017453">
    <property type="entry name" value="GCV_H_sub"/>
</dbReference>
<organism evidence="6 7">
    <name type="scientific">Lunasporangiospora selenospora</name>
    <dbReference type="NCBI Taxonomy" id="979761"/>
    <lineage>
        <taxon>Eukaryota</taxon>
        <taxon>Fungi</taxon>
        <taxon>Fungi incertae sedis</taxon>
        <taxon>Mucoromycota</taxon>
        <taxon>Mortierellomycotina</taxon>
        <taxon>Mortierellomycetes</taxon>
        <taxon>Mortierellales</taxon>
        <taxon>Mortierellaceae</taxon>
        <taxon>Lunasporangiospora</taxon>
    </lineage>
</organism>
<comment type="function">
    <text evidence="4">The H protein shuttles the methylamine group of glycine from the P protein to the T protein.</text>
</comment>
<comment type="caution">
    <text evidence="6">The sequence shown here is derived from an EMBL/GenBank/DDBJ whole genome shotgun (WGS) entry which is preliminary data.</text>
</comment>
<dbReference type="AlphaFoldDB" id="A0A9P6FNF7"/>
<evidence type="ECO:0000259" key="5">
    <source>
        <dbReference type="PROSITE" id="PS50968"/>
    </source>
</evidence>
<protein>
    <recommendedName>
        <fullName evidence="4">Glycine cleavage system H protein</fullName>
    </recommendedName>
</protein>
<comment type="subunit">
    <text evidence="4">The glycine cleavage system is composed of four proteins: P, T, L and H.</text>
</comment>
<proteinExistence type="inferred from homology"/>
<dbReference type="PROSITE" id="PS50968">
    <property type="entry name" value="BIOTINYL_LIPOYL"/>
    <property type="match status" value="1"/>
</dbReference>
<dbReference type="OrthoDB" id="10264154at2759"/>
<evidence type="ECO:0000256" key="2">
    <source>
        <dbReference type="ARBA" id="ARBA00022823"/>
    </source>
</evidence>
<dbReference type="InterPro" id="IPR033753">
    <property type="entry name" value="GCV_H/Fam206"/>
</dbReference>
<evidence type="ECO:0000313" key="7">
    <source>
        <dbReference type="Proteomes" id="UP000780801"/>
    </source>
</evidence>
<keyword evidence="4" id="KW-0809">Transit peptide</keyword>
<comment type="cofactor">
    <cofactor evidence="4">
        <name>(R)-lipoate</name>
        <dbReference type="ChEBI" id="CHEBI:83088"/>
    </cofactor>
    <text evidence="4">Binds 1 lipoyl cofactor covalently.</text>
</comment>
<dbReference type="InterPro" id="IPR002930">
    <property type="entry name" value="GCV_H"/>
</dbReference>
<dbReference type="CDD" id="cd06848">
    <property type="entry name" value="GCS_H"/>
    <property type="match status" value="1"/>
</dbReference>
<keyword evidence="7" id="KW-1185">Reference proteome</keyword>
<dbReference type="NCBIfam" id="NF002270">
    <property type="entry name" value="PRK01202.1"/>
    <property type="match status" value="1"/>
</dbReference>
<dbReference type="GO" id="GO:0005960">
    <property type="term" value="C:glycine cleavage complex"/>
    <property type="evidence" value="ECO:0007669"/>
    <property type="project" value="UniProtKB-UniRule"/>
</dbReference>
<gene>
    <name evidence="6" type="ORF">BGW38_005434</name>
</gene>
<dbReference type="Gene3D" id="2.40.50.100">
    <property type="match status" value="1"/>
</dbReference>
<dbReference type="PANTHER" id="PTHR11715">
    <property type="entry name" value="GLYCINE CLEAVAGE SYSTEM H PROTEIN"/>
    <property type="match status" value="1"/>
</dbReference>